<name>A0A6C0ACU5_9ZZZZ</name>
<dbReference type="AlphaFoldDB" id="A0A6C0ACU5"/>
<accession>A0A6C0ACU5</accession>
<organism evidence="1">
    <name type="scientific">viral metagenome</name>
    <dbReference type="NCBI Taxonomy" id="1070528"/>
    <lineage>
        <taxon>unclassified sequences</taxon>
        <taxon>metagenomes</taxon>
        <taxon>organismal metagenomes</taxon>
    </lineage>
</organism>
<protein>
    <submittedName>
        <fullName evidence="1">Uncharacterized protein</fullName>
    </submittedName>
</protein>
<evidence type="ECO:0000313" key="1">
    <source>
        <dbReference type="EMBL" id="QHS77462.1"/>
    </source>
</evidence>
<proteinExistence type="predicted"/>
<reference evidence="1" key="1">
    <citation type="journal article" date="2020" name="Nature">
        <title>Giant virus diversity and host interactions through global metagenomics.</title>
        <authorList>
            <person name="Schulz F."/>
            <person name="Roux S."/>
            <person name="Paez-Espino D."/>
            <person name="Jungbluth S."/>
            <person name="Walsh D.A."/>
            <person name="Denef V.J."/>
            <person name="McMahon K.D."/>
            <person name="Konstantinidis K.T."/>
            <person name="Eloe-Fadrosh E.A."/>
            <person name="Kyrpides N.C."/>
            <person name="Woyke T."/>
        </authorList>
    </citation>
    <scope>NUCLEOTIDE SEQUENCE</scope>
    <source>
        <strain evidence="1">GVMAG-S-1004661-13</strain>
    </source>
</reference>
<sequence>MCHIYIYIIKNGAILIEDIVAIGAILMDIKFKVHEKFFDESQVDNDTLDFYENNRKMFNNFKYYGVLNIKSRRETYRSDK</sequence>
<dbReference type="EMBL" id="MN740549">
    <property type="protein sequence ID" value="QHS77462.1"/>
    <property type="molecule type" value="Genomic_DNA"/>
</dbReference>